<sequence>MELSKDLLEFIHLLNEKKVDYVVIGGWAVALHGKPRYTKDIDILIKQDPENAAKVISVLHDFGFGSLGLSSDDFLRPDHIIQLGVEPNRIDLLTSLSGVSFDEASKERVVTSIQGESVPVIGLDALLKNKRIAGRDQDLVDARYLEKLSEKK</sequence>
<evidence type="ECO:0008006" key="3">
    <source>
        <dbReference type="Google" id="ProtNLM"/>
    </source>
</evidence>
<evidence type="ECO:0000313" key="2">
    <source>
        <dbReference type="Proteomes" id="UP000524246"/>
    </source>
</evidence>
<name>A0A7X9FT67_9DELT</name>
<comment type="caution">
    <text evidence="1">The sequence shown here is derived from an EMBL/GenBank/DDBJ whole genome shotgun (WGS) entry which is preliminary data.</text>
</comment>
<evidence type="ECO:0000313" key="1">
    <source>
        <dbReference type="EMBL" id="NMC63814.1"/>
    </source>
</evidence>
<dbReference type="EMBL" id="JAAZON010000530">
    <property type="protein sequence ID" value="NMC63814.1"/>
    <property type="molecule type" value="Genomic_DNA"/>
</dbReference>
<organism evidence="1 2">
    <name type="scientific">SAR324 cluster bacterium</name>
    <dbReference type="NCBI Taxonomy" id="2024889"/>
    <lineage>
        <taxon>Bacteria</taxon>
        <taxon>Deltaproteobacteria</taxon>
        <taxon>SAR324 cluster</taxon>
    </lineage>
</organism>
<dbReference type="Proteomes" id="UP000524246">
    <property type="component" value="Unassembled WGS sequence"/>
</dbReference>
<reference evidence="1 2" key="1">
    <citation type="journal article" date="2020" name="Biotechnol. Biofuels">
        <title>New insights from the biogas microbiome by comprehensive genome-resolved metagenomics of nearly 1600 species originating from multiple anaerobic digesters.</title>
        <authorList>
            <person name="Campanaro S."/>
            <person name="Treu L."/>
            <person name="Rodriguez-R L.M."/>
            <person name="Kovalovszki A."/>
            <person name="Ziels R.M."/>
            <person name="Maus I."/>
            <person name="Zhu X."/>
            <person name="Kougias P.G."/>
            <person name="Basile A."/>
            <person name="Luo G."/>
            <person name="Schluter A."/>
            <person name="Konstantinidis K.T."/>
            <person name="Angelidaki I."/>
        </authorList>
    </citation>
    <scope>NUCLEOTIDE SEQUENCE [LARGE SCALE GENOMIC DNA]</scope>
    <source>
        <strain evidence="1">AS27yjCOA_65</strain>
    </source>
</reference>
<dbReference type="InterPro" id="IPR019646">
    <property type="entry name" value="Aminoglyc_AdlTrfase"/>
</dbReference>
<accession>A0A7X9FT67</accession>
<dbReference type="AlphaFoldDB" id="A0A7X9FT67"/>
<dbReference type="Gene3D" id="3.30.460.40">
    <property type="match status" value="1"/>
</dbReference>
<protein>
    <recommendedName>
        <fullName evidence="3">Nucleotidyltransferase family protein</fullName>
    </recommendedName>
</protein>
<dbReference type="Pfam" id="PF10706">
    <property type="entry name" value="Aminoglyc_resit"/>
    <property type="match status" value="1"/>
</dbReference>
<proteinExistence type="predicted"/>
<dbReference type="SUPFAM" id="SSF81301">
    <property type="entry name" value="Nucleotidyltransferase"/>
    <property type="match status" value="1"/>
</dbReference>
<gene>
    <name evidence="1" type="ORF">GYA55_11680</name>
</gene>
<dbReference type="InterPro" id="IPR043519">
    <property type="entry name" value="NT_sf"/>
</dbReference>